<reference evidence="1 2" key="1">
    <citation type="submission" date="2018-01" db="EMBL/GenBank/DDBJ databases">
        <title>Draft genome sequence of Streptomyces sp. 13K301.</title>
        <authorList>
            <person name="Sahin N."/>
            <person name="Saygin H."/>
            <person name="Ay H."/>
        </authorList>
    </citation>
    <scope>NUCLEOTIDE SEQUENCE [LARGE SCALE GENOMIC DNA]</scope>
    <source>
        <strain evidence="1 2">13K301</strain>
    </source>
</reference>
<gene>
    <name evidence="1" type="ORF">C1J00_03740</name>
</gene>
<keyword evidence="2" id="KW-1185">Reference proteome</keyword>
<evidence type="ECO:0000313" key="2">
    <source>
        <dbReference type="Proteomes" id="UP000235943"/>
    </source>
</evidence>
<dbReference type="OrthoDB" id="4314991at2"/>
<accession>A0A2N8TWU6</accession>
<comment type="caution">
    <text evidence="1">The sequence shown here is derived from an EMBL/GenBank/DDBJ whole genome shotgun (WGS) entry which is preliminary data.</text>
</comment>
<evidence type="ECO:0000313" key="1">
    <source>
        <dbReference type="EMBL" id="PNG23494.1"/>
    </source>
</evidence>
<dbReference type="EMBL" id="POUC01000014">
    <property type="protein sequence ID" value="PNG23494.1"/>
    <property type="molecule type" value="Genomic_DNA"/>
</dbReference>
<dbReference type="Proteomes" id="UP000235943">
    <property type="component" value="Unassembled WGS sequence"/>
</dbReference>
<protein>
    <submittedName>
        <fullName evidence="1">Uncharacterized protein</fullName>
    </submittedName>
</protein>
<proteinExistence type="predicted"/>
<dbReference type="AlphaFoldDB" id="A0A2N8TWU6"/>
<dbReference type="RefSeq" id="WP_102907593.1">
    <property type="nucleotide sequence ID" value="NZ_POUC01000014.1"/>
</dbReference>
<name>A0A2N8TWU6_9ACTN</name>
<organism evidence="1 2">
    <name type="scientific">Streptomyces cahuitamycinicus</name>
    <dbReference type="NCBI Taxonomy" id="2070367"/>
    <lineage>
        <taxon>Bacteria</taxon>
        <taxon>Bacillati</taxon>
        <taxon>Actinomycetota</taxon>
        <taxon>Actinomycetes</taxon>
        <taxon>Kitasatosporales</taxon>
        <taxon>Streptomycetaceae</taxon>
        <taxon>Streptomyces</taxon>
    </lineage>
</organism>
<sequence length="84" mass="9292">MAHEYEPPAPDYRLDDFQAATTQIEDDFSSVTLSDDLFVPFSEHHSADGRDSYLLLCTSLCGVNSEGGRAWTIDLYVSSSASLR</sequence>